<keyword evidence="2" id="KW-1003">Cell membrane</keyword>
<reference evidence="8" key="1">
    <citation type="journal article" date="2022" name="ISME J.">
        <title>Identification of active gaseous-alkane degraders at natural gas seeps.</title>
        <authorList>
            <person name="Farhan Ul Haque M."/>
            <person name="Hernandez M."/>
            <person name="Crombie A.T."/>
            <person name="Murrell J.C."/>
        </authorList>
    </citation>
    <scope>NUCLEOTIDE SEQUENCE</scope>
    <source>
        <strain evidence="8">PC2</strain>
    </source>
</reference>
<feature type="transmembrane region" description="Helical" evidence="6">
    <location>
        <begin position="747"/>
        <end position="769"/>
    </location>
</feature>
<feature type="transmembrane region" description="Helical" evidence="6">
    <location>
        <begin position="380"/>
        <end position="399"/>
    </location>
</feature>
<proteinExistence type="predicted"/>
<evidence type="ECO:0000256" key="4">
    <source>
        <dbReference type="ARBA" id="ARBA00022989"/>
    </source>
</evidence>
<dbReference type="NCBIfam" id="TIGR03480">
    <property type="entry name" value="HpnN"/>
    <property type="match status" value="1"/>
</dbReference>
<keyword evidence="4 6" id="KW-1133">Transmembrane helix</keyword>
<dbReference type="Pfam" id="PF03176">
    <property type="entry name" value="MMPL"/>
    <property type="match status" value="1"/>
</dbReference>
<feature type="transmembrane region" description="Helical" evidence="6">
    <location>
        <begin position="411"/>
        <end position="435"/>
    </location>
</feature>
<feature type="transmembrane region" description="Helical" evidence="6">
    <location>
        <begin position="309"/>
        <end position="330"/>
    </location>
</feature>
<dbReference type="SUPFAM" id="SSF82866">
    <property type="entry name" value="Multidrug efflux transporter AcrB transmembrane domain"/>
    <property type="match status" value="2"/>
</dbReference>
<evidence type="ECO:0000256" key="5">
    <source>
        <dbReference type="ARBA" id="ARBA00023136"/>
    </source>
</evidence>
<dbReference type="InterPro" id="IPR050545">
    <property type="entry name" value="Mycobact_MmpL"/>
</dbReference>
<comment type="subcellular location">
    <subcellularLocation>
        <location evidence="1">Cell membrane</location>
        <topology evidence="1">Multi-pass membrane protein</topology>
    </subcellularLocation>
</comment>
<evidence type="ECO:0000313" key="9">
    <source>
        <dbReference type="Proteomes" id="UP001139104"/>
    </source>
</evidence>
<sequence>MADAEETFHPEAEVIGIVARTVAFSAAHKFTVLALALLVTALAGWFAADHFAISTDLNKLINPHLPWRQREIALGDAFPQRANALLVVLDARSPELATDGALKLEAALKAEPRYFADVSSMETSEFFRRNGLLYLPAKEVQAKTDQLIDAQPFLGALARDPSLRGFAGALGLMARGGAESAGLAKPLESITGAIDDAVRGKASDFSWSALFSGAPPTVRDKRRFIMVKPVLDFSALEPGAEASDALRAVARRIGLTPESGYRVRLTGDVAMQDEEFGTLAEGAVLSNSLTVIAVLFILWRALRWRRLILAVMLNMFMGLAITAAVGLAMVGSLNPISVAFAVLFVGIGVDFGIQFCVRYREERYRDNDLRRALNSAGAKASLPLALAAAATAAGFYSFIPTDYRGVSELGLVAGTGMIIAFLTSITALPALLALLRPRAETKTVGYSFLAPLDEFQMRHRRGIIAFALGLAVLGAPLLLKVRFDYNPLHLRSVKTESVSTLLDVMQDPHMTPNIIEILKPSLKAANALAVKLRALPTVESVTTLSDFVPEDQKAKLAMIADARSLLGPSLDPVNPPPPPTDAEDARALSDAGAALQKAAEGKPALASLARAGAALERLGQGPESARARARALLIQPMKSLLDDVRLSLQAGPVTLADLPTELRRDWIAADGRARMEVAPRGDKNDYERMRPFVNAVLKIAPDASGAPVGILASGDTVLRAFAEAGALAFASIALLLYIALRRIGDVALTLAPLLLAGVYTMEICALIGLKLNFANIIALPLLLGLGVAFKIYYVIAWRAGSAKLLRTGLTRAIFFSAMTTATAFGSLWLSNHPGTSSMGKLLALSLATTLCAAILFQPALMGPPRVSKENEP</sequence>
<feature type="transmembrane region" description="Helical" evidence="6">
    <location>
        <begin position="30"/>
        <end position="48"/>
    </location>
</feature>
<dbReference type="RefSeq" id="WP_243068066.1">
    <property type="nucleotide sequence ID" value="NZ_JAIVFK010000015.1"/>
</dbReference>
<feature type="transmembrane region" description="Helical" evidence="6">
    <location>
        <begin position="841"/>
        <end position="860"/>
    </location>
</feature>
<feature type="transmembrane region" description="Helical" evidence="6">
    <location>
        <begin position="775"/>
        <end position="796"/>
    </location>
</feature>
<evidence type="ECO:0000256" key="3">
    <source>
        <dbReference type="ARBA" id="ARBA00022692"/>
    </source>
</evidence>
<accession>A0ABS9Z9P7</accession>
<keyword evidence="5 6" id="KW-0472">Membrane</keyword>
<feature type="transmembrane region" description="Helical" evidence="6">
    <location>
        <begin position="462"/>
        <end position="479"/>
    </location>
</feature>
<comment type="caution">
    <text evidence="8">The sequence shown here is derived from an EMBL/GenBank/DDBJ whole genome shotgun (WGS) entry which is preliminary data.</text>
</comment>
<feature type="domain" description="SSD" evidence="7">
    <location>
        <begin position="308"/>
        <end position="434"/>
    </location>
</feature>
<dbReference type="InterPro" id="IPR017841">
    <property type="entry name" value="Hopanoid_biosynth_HpnN"/>
</dbReference>
<keyword evidence="3 6" id="KW-0812">Transmembrane</keyword>
<organism evidence="8 9">
    <name type="scientific">Candidatus Rhodoblastus alkanivorans</name>
    <dbReference type="NCBI Taxonomy" id="2954117"/>
    <lineage>
        <taxon>Bacteria</taxon>
        <taxon>Pseudomonadati</taxon>
        <taxon>Pseudomonadota</taxon>
        <taxon>Alphaproteobacteria</taxon>
        <taxon>Hyphomicrobiales</taxon>
        <taxon>Rhodoblastaceae</taxon>
        <taxon>Rhodoblastus</taxon>
    </lineage>
</organism>
<gene>
    <name evidence="8" type="ORF">K2U94_15540</name>
</gene>
<evidence type="ECO:0000256" key="1">
    <source>
        <dbReference type="ARBA" id="ARBA00004651"/>
    </source>
</evidence>
<evidence type="ECO:0000259" key="7">
    <source>
        <dbReference type="PROSITE" id="PS50156"/>
    </source>
</evidence>
<evidence type="ECO:0000256" key="6">
    <source>
        <dbReference type="SAM" id="Phobius"/>
    </source>
</evidence>
<keyword evidence="9" id="KW-1185">Reference proteome</keyword>
<dbReference type="Gene3D" id="1.20.1640.10">
    <property type="entry name" value="Multidrug efflux transporter AcrB transmembrane domain"/>
    <property type="match status" value="2"/>
</dbReference>
<protein>
    <submittedName>
        <fullName evidence="8">MMPL family transporter</fullName>
    </submittedName>
</protein>
<name>A0ABS9Z9P7_9HYPH</name>
<feature type="transmembrane region" description="Helical" evidence="6">
    <location>
        <begin position="336"/>
        <end position="359"/>
    </location>
</feature>
<dbReference type="PROSITE" id="PS50156">
    <property type="entry name" value="SSD"/>
    <property type="match status" value="1"/>
</dbReference>
<evidence type="ECO:0000313" key="8">
    <source>
        <dbReference type="EMBL" id="MCI4684156.1"/>
    </source>
</evidence>
<evidence type="ECO:0000256" key="2">
    <source>
        <dbReference type="ARBA" id="ARBA00022475"/>
    </source>
</evidence>
<dbReference type="InterPro" id="IPR000731">
    <property type="entry name" value="SSD"/>
</dbReference>
<feature type="transmembrane region" description="Helical" evidence="6">
    <location>
        <begin position="808"/>
        <end position="829"/>
    </location>
</feature>
<dbReference type="Proteomes" id="UP001139104">
    <property type="component" value="Unassembled WGS sequence"/>
</dbReference>
<dbReference type="PANTHER" id="PTHR33406:SF13">
    <property type="entry name" value="MEMBRANE PROTEIN YDFJ"/>
    <property type="match status" value="1"/>
</dbReference>
<feature type="transmembrane region" description="Helical" evidence="6">
    <location>
        <begin position="720"/>
        <end position="740"/>
    </location>
</feature>
<feature type="transmembrane region" description="Helical" evidence="6">
    <location>
        <begin position="284"/>
        <end position="302"/>
    </location>
</feature>
<dbReference type="EMBL" id="JAIVFP010000001">
    <property type="protein sequence ID" value="MCI4684156.1"/>
    <property type="molecule type" value="Genomic_DNA"/>
</dbReference>
<dbReference type="PANTHER" id="PTHR33406">
    <property type="entry name" value="MEMBRANE PROTEIN MJ1562-RELATED"/>
    <property type="match status" value="1"/>
</dbReference>
<dbReference type="InterPro" id="IPR004869">
    <property type="entry name" value="MMPL_dom"/>
</dbReference>